<name>A0ABQ9GM18_9NEOP</name>
<evidence type="ECO:0000313" key="3">
    <source>
        <dbReference type="Proteomes" id="UP001159363"/>
    </source>
</evidence>
<dbReference type="EMBL" id="JARBHB010000011">
    <property type="protein sequence ID" value="KAJ8873070.1"/>
    <property type="molecule type" value="Genomic_DNA"/>
</dbReference>
<sequence length="466" mass="51452">MRSLRKPANQRHRPARLPHTKIEGSPWWEASSLATSPPWPHPNHCSNSRRGLAYVRRIVLVAAVMATAGVGWYHVQYSRVGSHELYFLLPAAKAVDSASLGKSEQRAARLQRSMLCLLVWIRVDWHMDWCGLLYGMMCGLLRGLLCGYICGLVCGLIVVLTVVHVLLIVGHVVLVVVLIVVCGACGIDCGACGADCGMFGACGTDCGARNGEDNESSQHSPGLICETNEKPKSELPDRESNPCPPELESCSLPLRNLVRFVPFEEVPTYVITRESLLASYQGAPGSIPGWVTTDFCMWASCRTIPLVGGSFRGSPVCPAPSFRHCFILTLITFIGSQDLDNLAIPNRNMFSGRPRTLPRSKYHPGVTTTQQSTEMRQLFDGVTSEQDVRTPFANQRLLLKSQVKPTRAERCRIVPSVAERWRKRWSWSRAITRVEEWGYQVAGRGGARALLHEAVTAFEGRALALT</sequence>
<evidence type="ECO:0000313" key="2">
    <source>
        <dbReference type="EMBL" id="KAJ8873070.1"/>
    </source>
</evidence>
<gene>
    <name evidence="2" type="ORF">PR048_026686</name>
</gene>
<accession>A0ABQ9GM18</accession>
<protein>
    <submittedName>
        <fullName evidence="2">Uncharacterized protein</fullName>
    </submittedName>
</protein>
<dbReference type="Proteomes" id="UP001159363">
    <property type="component" value="Chromosome 10"/>
</dbReference>
<keyword evidence="1" id="KW-1133">Transmembrane helix</keyword>
<evidence type="ECO:0000256" key="1">
    <source>
        <dbReference type="SAM" id="Phobius"/>
    </source>
</evidence>
<keyword evidence="1" id="KW-0812">Transmembrane</keyword>
<keyword evidence="1" id="KW-0472">Membrane</keyword>
<proteinExistence type="predicted"/>
<keyword evidence="3" id="KW-1185">Reference proteome</keyword>
<organism evidence="2 3">
    <name type="scientific">Dryococelus australis</name>
    <dbReference type="NCBI Taxonomy" id="614101"/>
    <lineage>
        <taxon>Eukaryota</taxon>
        <taxon>Metazoa</taxon>
        <taxon>Ecdysozoa</taxon>
        <taxon>Arthropoda</taxon>
        <taxon>Hexapoda</taxon>
        <taxon>Insecta</taxon>
        <taxon>Pterygota</taxon>
        <taxon>Neoptera</taxon>
        <taxon>Polyneoptera</taxon>
        <taxon>Phasmatodea</taxon>
        <taxon>Verophasmatodea</taxon>
        <taxon>Anareolatae</taxon>
        <taxon>Phasmatidae</taxon>
        <taxon>Eurycanthinae</taxon>
        <taxon>Dryococelus</taxon>
    </lineage>
</organism>
<feature type="transmembrane region" description="Helical" evidence="1">
    <location>
        <begin position="157"/>
        <end position="181"/>
    </location>
</feature>
<feature type="transmembrane region" description="Helical" evidence="1">
    <location>
        <begin position="132"/>
        <end position="150"/>
    </location>
</feature>
<comment type="caution">
    <text evidence="2">The sequence shown here is derived from an EMBL/GenBank/DDBJ whole genome shotgun (WGS) entry which is preliminary data.</text>
</comment>
<feature type="transmembrane region" description="Helical" evidence="1">
    <location>
        <begin position="58"/>
        <end position="75"/>
    </location>
</feature>
<reference evidence="2 3" key="1">
    <citation type="submission" date="2023-02" db="EMBL/GenBank/DDBJ databases">
        <title>LHISI_Scaffold_Assembly.</title>
        <authorList>
            <person name="Stuart O.P."/>
            <person name="Cleave R."/>
            <person name="Magrath M.J.L."/>
            <person name="Mikheyev A.S."/>
        </authorList>
    </citation>
    <scope>NUCLEOTIDE SEQUENCE [LARGE SCALE GENOMIC DNA]</scope>
    <source>
        <strain evidence="2">Daus_M_001</strain>
        <tissue evidence="2">Leg muscle</tissue>
    </source>
</reference>